<evidence type="ECO:0000313" key="2">
    <source>
        <dbReference type="EMBL" id="KAF3770505.1"/>
    </source>
</evidence>
<evidence type="ECO:0000256" key="1">
    <source>
        <dbReference type="SAM" id="MobiDB-lite"/>
    </source>
</evidence>
<protein>
    <submittedName>
        <fullName evidence="2">Uncharacterized protein</fullName>
    </submittedName>
</protein>
<dbReference type="EMBL" id="MU032344">
    <property type="protein sequence ID" value="KAF3770505.1"/>
    <property type="molecule type" value="Genomic_DNA"/>
</dbReference>
<dbReference type="Proteomes" id="UP000803844">
    <property type="component" value="Unassembled WGS sequence"/>
</dbReference>
<proteinExistence type="predicted"/>
<sequence length="56" mass="6079">MPTPDLTTGGNSPRTSSSQETNDTTLEQNEGYIVEQFSKTSLHDTAEHDTAQEPAI</sequence>
<name>A0A9P4YD81_CRYP1</name>
<feature type="compositionally biased region" description="Polar residues" evidence="1">
    <location>
        <begin position="1"/>
        <end position="28"/>
    </location>
</feature>
<organism evidence="2 3">
    <name type="scientific">Cryphonectria parasitica (strain ATCC 38755 / EP155)</name>
    <dbReference type="NCBI Taxonomy" id="660469"/>
    <lineage>
        <taxon>Eukaryota</taxon>
        <taxon>Fungi</taxon>
        <taxon>Dikarya</taxon>
        <taxon>Ascomycota</taxon>
        <taxon>Pezizomycotina</taxon>
        <taxon>Sordariomycetes</taxon>
        <taxon>Sordariomycetidae</taxon>
        <taxon>Diaporthales</taxon>
        <taxon>Cryphonectriaceae</taxon>
        <taxon>Cryphonectria-Endothia species complex</taxon>
        <taxon>Cryphonectria</taxon>
    </lineage>
</organism>
<reference evidence="2" key="1">
    <citation type="journal article" date="2020" name="Phytopathology">
        <title>Genome sequence of the chestnut blight fungus Cryphonectria parasitica EP155: A fundamental resource for an archetypical invasive plant pathogen.</title>
        <authorList>
            <person name="Crouch J.A."/>
            <person name="Dawe A."/>
            <person name="Aerts A."/>
            <person name="Barry K."/>
            <person name="Churchill A.C.L."/>
            <person name="Grimwood J."/>
            <person name="Hillman B."/>
            <person name="Milgroom M.G."/>
            <person name="Pangilinan J."/>
            <person name="Smith M."/>
            <person name="Salamov A."/>
            <person name="Schmutz J."/>
            <person name="Yadav J."/>
            <person name="Grigoriev I.V."/>
            <person name="Nuss D."/>
        </authorList>
    </citation>
    <scope>NUCLEOTIDE SEQUENCE</scope>
    <source>
        <strain evidence="2">EP155</strain>
    </source>
</reference>
<accession>A0A9P4YD81</accession>
<evidence type="ECO:0000313" key="3">
    <source>
        <dbReference type="Proteomes" id="UP000803844"/>
    </source>
</evidence>
<feature type="region of interest" description="Disordered" evidence="1">
    <location>
        <begin position="1"/>
        <end position="30"/>
    </location>
</feature>
<keyword evidence="3" id="KW-1185">Reference proteome</keyword>
<dbReference type="GeneID" id="63840058"/>
<dbReference type="AlphaFoldDB" id="A0A9P4YD81"/>
<dbReference type="RefSeq" id="XP_040781466.1">
    <property type="nucleotide sequence ID" value="XM_040922929.1"/>
</dbReference>
<comment type="caution">
    <text evidence="2">The sequence shown here is derived from an EMBL/GenBank/DDBJ whole genome shotgun (WGS) entry which is preliminary data.</text>
</comment>
<gene>
    <name evidence="2" type="ORF">M406DRAFT_354485</name>
</gene>